<dbReference type="InterPro" id="IPR036056">
    <property type="entry name" value="Fibrinogen-like_C"/>
</dbReference>
<keyword evidence="4" id="KW-0175">Coiled coil</keyword>
<sequence length="441" mass="50901">QCAYTFVVPQAVRPNGRICVNGNTENEDGGITMLQMYKRGMDAPSVALQSVATVQRMQTDVSATQYHRVVYFNLEPLIQVTMLKQETRNSQDRISQLYMQLMHEIINKRDNTIEMQQLKNTMLNGTVLHYELQEKHNKLNAEHTALKGLVQQQSEQIERLRLIATQSHTISDPMLVVEHMAYPAEASSGTTQSHIRDTNVHPTTPTMSVPRRPPPGQLQTNVGRFRDCTAVQRAGHTRSGLYNLRLPGVAKRMKVWCDMDQDPGGWIVIQRRSEGRVNFYRNMASYKRGFGKLKGDFWLGLENIHKLTSQPSVNYKLHIDMEDWGGKKRFVEYRSFRVDAEDTGYLLRIAHYSGNAGDSLTWHNNMRFTTFDVDNDPFPRNCGDFQRGGWWYNMCAHSNLNGIFYKDGHYRSQYQDGIYWTEWRGGSYSLKKVSMKIRPTE</sequence>
<evidence type="ECO:0000256" key="2">
    <source>
        <dbReference type="ARBA" id="ARBA00022525"/>
    </source>
</evidence>
<comment type="subcellular location">
    <subcellularLocation>
        <location evidence="1">Secreted</location>
    </subcellularLocation>
</comment>
<dbReference type="PANTHER" id="PTHR47221:SF6">
    <property type="entry name" value="FIBRINOGEN ALPHA CHAIN"/>
    <property type="match status" value="1"/>
</dbReference>
<dbReference type="InParanoid" id="H2Z6A5"/>
<dbReference type="PROSITE" id="PS00514">
    <property type="entry name" value="FIBRINOGEN_C_1"/>
    <property type="match status" value="1"/>
</dbReference>
<dbReference type="FunFam" id="3.90.215.10:FF:000001">
    <property type="entry name" value="Tenascin isoform 1"/>
    <property type="match status" value="1"/>
</dbReference>
<dbReference type="PROSITE" id="PS51406">
    <property type="entry name" value="FIBRINOGEN_C_2"/>
    <property type="match status" value="1"/>
</dbReference>
<dbReference type="InterPro" id="IPR020837">
    <property type="entry name" value="Fibrinogen_CS"/>
</dbReference>
<dbReference type="SUPFAM" id="SSF56496">
    <property type="entry name" value="Fibrinogen C-terminal domain-like"/>
    <property type="match status" value="1"/>
</dbReference>
<evidence type="ECO:0000256" key="6">
    <source>
        <dbReference type="ARBA" id="ARBA00023180"/>
    </source>
</evidence>
<dbReference type="CDD" id="cd00087">
    <property type="entry name" value="FReD"/>
    <property type="match status" value="1"/>
</dbReference>
<protein>
    <recommendedName>
        <fullName evidence="7">Fibrinogen C-terminal domain-containing protein</fullName>
    </recommendedName>
</protein>
<dbReference type="Proteomes" id="UP000007875">
    <property type="component" value="Unassembled WGS sequence"/>
</dbReference>
<keyword evidence="2" id="KW-0964">Secreted</keyword>
<evidence type="ECO:0000256" key="5">
    <source>
        <dbReference type="ARBA" id="ARBA00023157"/>
    </source>
</evidence>
<evidence type="ECO:0000313" key="9">
    <source>
        <dbReference type="Proteomes" id="UP000007875"/>
    </source>
</evidence>
<evidence type="ECO:0000256" key="4">
    <source>
        <dbReference type="ARBA" id="ARBA00023054"/>
    </source>
</evidence>
<dbReference type="InterPro" id="IPR037579">
    <property type="entry name" value="FIB_ANG-like"/>
</dbReference>
<reference evidence="9" key="1">
    <citation type="submission" date="2003-08" db="EMBL/GenBank/DDBJ databases">
        <authorList>
            <person name="Birren B."/>
            <person name="Nusbaum C."/>
            <person name="Abebe A."/>
            <person name="Abouelleil A."/>
            <person name="Adekoya E."/>
            <person name="Ait-zahra M."/>
            <person name="Allen N."/>
            <person name="Allen T."/>
            <person name="An P."/>
            <person name="Anderson M."/>
            <person name="Anderson S."/>
            <person name="Arachchi H."/>
            <person name="Armbruster J."/>
            <person name="Bachantsang P."/>
            <person name="Baldwin J."/>
            <person name="Barry A."/>
            <person name="Bayul T."/>
            <person name="Blitshsteyn B."/>
            <person name="Bloom T."/>
            <person name="Blye J."/>
            <person name="Boguslavskiy L."/>
            <person name="Borowsky M."/>
            <person name="Boukhgalter B."/>
            <person name="Brunache A."/>
            <person name="Butler J."/>
            <person name="Calixte N."/>
            <person name="Calvo S."/>
            <person name="Camarata J."/>
            <person name="Campo K."/>
            <person name="Chang J."/>
            <person name="Cheshatsang Y."/>
            <person name="Citroen M."/>
            <person name="Collymore A."/>
            <person name="Considine T."/>
            <person name="Cook A."/>
            <person name="Cooke P."/>
            <person name="Corum B."/>
            <person name="Cuomo C."/>
            <person name="David R."/>
            <person name="Dawoe T."/>
            <person name="Degray S."/>
            <person name="Dodge S."/>
            <person name="Dooley K."/>
            <person name="Dorje P."/>
            <person name="Dorjee K."/>
            <person name="Dorris L."/>
            <person name="Duffey N."/>
            <person name="Dupes A."/>
            <person name="Elkins T."/>
            <person name="Engels R."/>
            <person name="Erickson J."/>
            <person name="Farina A."/>
            <person name="Faro S."/>
            <person name="Ferreira P."/>
            <person name="Fischer H."/>
            <person name="Fitzgerald M."/>
            <person name="Foley K."/>
            <person name="Gage D."/>
            <person name="Galagan J."/>
            <person name="Gearin G."/>
            <person name="Gnerre S."/>
            <person name="Gnirke A."/>
            <person name="Goyette A."/>
            <person name="Graham J."/>
            <person name="Grandbois E."/>
            <person name="Gyaltsen K."/>
            <person name="Hafez N."/>
            <person name="Hagopian D."/>
            <person name="Hagos B."/>
            <person name="Hall J."/>
            <person name="Hatcher B."/>
            <person name="Heller A."/>
            <person name="Higgins H."/>
            <person name="Honan T."/>
            <person name="Horn A."/>
            <person name="Houde N."/>
            <person name="Hughes L."/>
            <person name="Hulme W."/>
            <person name="Husby E."/>
            <person name="Iliev I."/>
            <person name="Jaffe D."/>
            <person name="Jones C."/>
            <person name="Kamal M."/>
            <person name="Kamat A."/>
            <person name="Kamvysselis M."/>
            <person name="Karlsson E."/>
            <person name="Kells C."/>
            <person name="Kieu A."/>
            <person name="Kisner P."/>
            <person name="Kodira C."/>
            <person name="Kulbokas E."/>
            <person name="Labutti K."/>
            <person name="Lama D."/>
            <person name="Landers T."/>
            <person name="Leger J."/>
            <person name="Levine S."/>
            <person name="Lewis D."/>
            <person name="Lewis T."/>
            <person name="Lindblad-toh K."/>
            <person name="Liu X."/>
            <person name="Lokyitsang T."/>
            <person name="Lokyitsang Y."/>
            <person name="Lucien O."/>
            <person name="Lui A."/>
            <person name="Ma L.J."/>
            <person name="Mabbitt R."/>
            <person name="Macdonald J."/>
            <person name="Maclean C."/>
            <person name="Major J."/>
            <person name="Manning J."/>
            <person name="Marabella R."/>
            <person name="Maru K."/>
            <person name="Matthews C."/>
            <person name="Mauceli E."/>
            <person name="Mccarthy M."/>
            <person name="Mcdonough S."/>
            <person name="Mcghee T."/>
            <person name="Meldrim J."/>
            <person name="Meneus L."/>
            <person name="Mesirov J."/>
            <person name="Mihalev A."/>
            <person name="Mihova T."/>
            <person name="Mikkelsen T."/>
            <person name="Mlenga V."/>
            <person name="Moru K."/>
            <person name="Mozes J."/>
            <person name="Mulrain L."/>
            <person name="Munson G."/>
            <person name="Naylor J."/>
            <person name="Newes C."/>
            <person name="Nguyen C."/>
            <person name="Nguyen N."/>
            <person name="Nguyen T."/>
            <person name="Nicol R."/>
            <person name="Nielsen C."/>
            <person name="Nizzari M."/>
            <person name="Norbu C."/>
            <person name="Norbu N."/>
            <person name="O'donnell P."/>
            <person name="Okoawo O."/>
            <person name="O'leary S."/>
            <person name="Omotosho B."/>
            <person name="O'neill K."/>
            <person name="Osman S."/>
            <person name="Parker S."/>
            <person name="Perrin D."/>
            <person name="Phunkhang P."/>
            <person name="Piqani B."/>
            <person name="Purcell S."/>
            <person name="Rachupka T."/>
            <person name="Ramasamy U."/>
            <person name="Rameau R."/>
            <person name="Ray V."/>
            <person name="Raymond C."/>
            <person name="Retta R."/>
            <person name="Richardson S."/>
            <person name="Rise C."/>
            <person name="Rodriguez J."/>
            <person name="Rogers J."/>
            <person name="Rogov P."/>
            <person name="Rutman M."/>
            <person name="Schupbach R."/>
            <person name="Seaman C."/>
            <person name="Settipalli S."/>
            <person name="Sharpe T."/>
            <person name="Sheridan J."/>
            <person name="Sherpa N."/>
            <person name="Shi J."/>
            <person name="Smirnov S."/>
            <person name="Smith C."/>
            <person name="Sougnez C."/>
            <person name="Spencer B."/>
            <person name="Stalker J."/>
            <person name="Stange-thomann N."/>
            <person name="Stavropoulos S."/>
            <person name="Stetson K."/>
            <person name="Stone C."/>
            <person name="Stone S."/>
            <person name="Stubbs M."/>
            <person name="Talamas J."/>
            <person name="Tchuinga P."/>
            <person name="Tenzing P."/>
            <person name="Tesfaye S."/>
            <person name="Theodore J."/>
            <person name="Thoulutsang Y."/>
            <person name="Topham K."/>
            <person name="Towey S."/>
            <person name="Tsamla T."/>
            <person name="Tsomo N."/>
            <person name="Vallee D."/>
            <person name="Vassiliev H."/>
            <person name="Venkataraman V."/>
            <person name="Vinson J."/>
            <person name="Vo A."/>
            <person name="Wade C."/>
            <person name="Wang S."/>
            <person name="Wangchuk T."/>
            <person name="Wangdi T."/>
            <person name="Whittaker C."/>
            <person name="Wilkinson J."/>
            <person name="Wu Y."/>
            <person name="Wyman D."/>
            <person name="Yadav S."/>
            <person name="Yang S."/>
            <person name="Yang X."/>
            <person name="Yeager S."/>
            <person name="Yee E."/>
            <person name="Young G."/>
            <person name="Zainoun J."/>
            <person name="Zembeck L."/>
            <person name="Zimmer A."/>
            <person name="Zody M."/>
            <person name="Lander E."/>
        </authorList>
    </citation>
    <scope>NUCLEOTIDE SEQUENCE [LARGE SCALE GENOMIC DNA]</scope>
</reference>
<dbReference type="Gene3D" id="3.90.215.10">
    <property type="entry name" value="Gamma Fibrinogen, chain A, domain 1"/>
    <property type="match status" value="1"/>
</dbReference>
<evidence type="ECO:0000259" key="7">
    <source>
        <dbReference type="PROSITE" id="PS51406"/>
    </source>
</evidence>
<dbReference type="Pfam" id="PF00147">
    <property type="entry name" value="Fibrinogen_C"/>
    <property type="match status" value="1"/>
</dbReference>
<dbReference type="NCBIfam" id="NF040941">
    <property type="entry name" value="GGGWT_bact"/>
    <property type="match status" value="1"/>
</dbReference>
<keyword evidence="5" id="KW-1015">Disulfide bond</keyword>
<dbReference type="OMA" id="CVTYWWL"/>
<feature type="domain" description="Fibrinogen C-terminal" evidence="7">
    <location>
        <begin position="219"/>
        <end position="441"/>
    </location>
</feature>
<keyword evidence="6" id="KW-0325">Glycoprotein</keyword>
<dbReference type="AlphaFoldDB" id="H2Z6A5"/>
<evidence type="ECO:0000313" key="8">
    <source>
        <dbReference type="Ensembl" id="ENSCSAVP00000013117.1"/>
    </source>
</evidence>
<keyword evidence="9" id="KW-1185">Reference proteome</keyword>
<dbReference type="eggNOG" id="KOG2579">
    <property type="taxonomic scope" value="Eukaryota"/>
</dbReference>
<reference evidence="8" key="3">
    <citation type="submission" date="2025-09" db="UniProtKB">
        <authorList>
            <consortium name="Ensembl"/>
        </authorList>
    </citation>
    <scope>IDENTIFICATION</scope>
</reference>
<dbReference type="HOGENOM" id="CLU_038628_0_0_1"/>
<name>H2Z6A5_CIOSA</name>
<organism evidence="8 9">
    <name type="scientific">Ciona savignyi</name>
    <name type="common">Pacific transparent sea squirt</name>
    <dbReference type="NCBI Taxonomy" id="51511"/>
    <lineage>
        <taxon>Eukaryota</taxon>
        <taxon>Metazoa</taxon>
        <taxon>Chordata</taxon>
        <taxon>Tunicata</taxon>
        <taxon>Ascidiacea</taxon>
        <taxon>Phlebobranchia</taxon>
        <taxon>Cionidae</taxon>
        <taxon>Ciona</taxon>
    </lineage>
</organism>
<reference evidence="8" key="2">
    <citation type="submission" date="2025-08" db="UniProtKB">
        <authorList>
            <consortium name="Ensembl"/>
        </authorList>
    </citation>
    <scope>IDENTIFICATION</scope>
</reference>
<evidence type="ECO:0000256" key="3">
    <source>
        <dbReference type="ARBA" id="ARBA00022729"/>
    </source>
</evidence>
<dbReference type="GeneTree" id="ENSGT00940000155091"/>
<dbReference type="PANTHER" id="PTHR47221">
    <property type="entry name" value="FIBRINOGEN ALPHA CHAIN"/>
    <property type="match status" value="1"/>
</dbReference>
<dbReference type="SMART" id="SM00186">
    <property type="entry name" value="FBG"/>
    <property type="match status" value="1"/>
</dbReference>
<dbReference type="STRING" id="51511.ENSCSAVP00000013117"/>
<evidence type="ECO:0000256" key="1">
    <source>
        <dbReference type="ARBA" id="ARBA00004613"/>
    </source>
</evidence>
<dbReference type="Ensembl" id="ENSCSAVT00000013266.1">
    <property type="protein sequence ID" value="ENSCSAVP00000013117.1"/>
    <property type="gene ID" value="ENSCSAVG00000007700.1"/>
</dbReference>
<dbReference type="GO" id="GO:0005576">
    <property type="term" value="C:extracellular region"/>
    <property type="evidence" value="ECO:0007669"/>
    <property type="project" value="UniProtKB-SubCell"/>
</dbReference>
<dbReference type="InterPro" id="IPR014716">
    <property type="entry name" value="Fibrinogen_a/b/g_C_1"/>
</dbReference>
<keyword evidence="3" id="KW-0732">Signal</keyword>
<accession>H2Z6A5</accession>
<dbReference type="InterPro" id="IPR002181">
    <property type="entry name" value="Fibrinogen_a/b/g_C_dom"/>
</dbReference>
<proteinExistence type="predicted"/>